<keyword evidence="9 14" id="KW-0862">Zinc</keyword>
<feature type="active site" evidence="15">
    <location>
        <position position="59"/>
    </location>
</feature>
<dbReference type="GO" id="GO:0008237">
    <property type="term" value="F:metallopeptidase activity"/>
    <property type="evidence" value="ECO:0007669"/>
    <property type="project" value="UniProtKB-UniRule"/>
</dbReference>
<dbReference type="PANTHER" id="PTHR39188:SF3">
    <property type="entry name" value="STAGE IV SPORULATION PROTEIN FB"/>
    <property type="match status" value="1"/>
</dbReference>
<dbReference type="CDD" id="cd02205">
    <property type="entry name" value="CBS_pair_SF"/>
    <property type="match status" value="1"/>
</dbReference>
<feature type="transmembrane region" description="Helical" evidence="14">
    <location>
        <begin position="39"/>
        <end position="57"/>
    </location>
</feature>
<evidence type="ECO:0000256" key="15">
    <source>
        <dbReference type="PIRSR" id="PIRSR006404-1"/>
    </source>
</evidence>
<evidence type="ECO:0000256" key="9">
    <source>
        <dbReference type="ARBA" id="ARBA00022833"/>
    </source>
</evidence>
<dbReference type="InterPro" id="IPR008915">
    <property type="entry name" value="Peptidase_M50"/>
</dbReference>
<keyword evidence="11 14" id="KW-0482">Metalloprotease</keyword>
<feature type="domain" description="Peptidase M50" evidence="18">
    <location>
        <begin position="47"/>
        <end position="119"/>
    </location>
</feature>
<comment type="caution">
    <text evidence="14">Lacks conserved residue(s) required for the propagation of feature annotation.</text>
</comment>
<evidence type="ECO:0000256" key="5">
    <source>
        <dbReference type="ARBA" id="ARBA00022692"/>
    </source>
</evidence>
<comment type="subcellular location">
    <subcellularLocation>
        <location evidence="1">Cell membrane</location>
        <topology evidence="1">Multi-pass membrane protein</topology>
    </subcellularLocation>
</comment>
<protein>
    <recommendedName>
        <fullName evidence="14">Zinc metalloprotease</fullName>
    </recommendedName>
</protein>
<evidence type="ECO:0000259" key="17">
    <source>
        <dbReference type="Pfam" id="PF00571"/>
    </source>
</evidence>
<dbReference type="InterPro" id="IPR046342">
    <property type="entry name" value="CBS_dom_sf"/>
</dbReference>
<evidence type="ECO:0000313" key="19">
    <source>
        <dbReference type="EMBL" id="MXO57645.1"/>
    </source>
</evidence>
<evidence type="ECO:0000256" key="8">
    <source>
        <dbReference type="ARBA" id="ARBA00022801"/>
    </source>
</evidence>
<feature type="binding site" evidence="16">
    <location>
        <position position="161"/>
    </location>
    <ligand>
        <name>Zn(2+)</name>
        <dbReference type="ChEBI" id="CHEBI:29105"/>
        <note>catalytic</note>
    </ligand>
</feature>
<keyword evidence="3" id="KW-1003">Cell membrane</keyword>
<dbReference type="SUPFAM" id="SSF54631">
    <property type="entry name" value="CBS-domain pair"/>
    <property type="match status" value="1"/>
</dbReference>
<evidence type="ECO:0000256" key="10">
    <source>
        <dbReference type="ARBA" id="ARBA00022989"/>
    </source>
</evidence>
<keyword evidence="7" id="KW-0677">Repeat</keyword>
<keyword evidence="5 14" id="KW-0812">Transmembrane</keyword>
<accession>A0A6I4SP95</accession>
<dbReference type="EMBL" id="WTYS01000001">
    <property type="protein sequence ID" value="MXO57645.1"/>
    <property type="molecule type" value="Genomic_DNA"/>
</dbReference>
<evidence type="ECO:0000256" key="1">
    <source>
        <dbReference type="ARBA" id="ARBA00004651"/>
    </source>
</evidence>
<sequence>MPRSIPVATLRGTVIRFHWTFVLFISAALVAALLTSGPAASGTLLALITAMFLCIILHEFGHITAARLFGIPTPEIMLLPIGGLAKLRRIPLEPKEELAIAVAGPLVSFVLFAGLILILGRQPDWEAIPTFNQDQFNLVEQLAVFNLAVGLFNLIPAFPMDGGRILRAMLAVNLPRPRATWIAARIGQAIAILIAGLGLFAGNPILAVIGVFIFFAAQSEARIDAMRNAIGGVSIGQVMVADRPRLKVSDPLLNAADLILHSDYEEIPVIEMDGALAGFLLRTDLDDAIVQFGPASTVRQAMQKDVPKMAVQSQADKAADMIEAGASAVGVIDRNGHFEGLVTKSTLLDALGVNSAMWPDHDALSHKPFEEQLKA</sequence>
<evidence type="ECO:0000256" key="3">
    <source>
        <dbReference type="ARBA" id="ARBA00022475"/>
    </source>
</evidence>
<organism evidence="19 20">
    <name type="scientific">Pontixanthobacter gangjinensis</name>
    <dbReference type="NCBI Taxonomy" id="1028742"/>
    <lineage>
        <taxon>Bacteria</taxon>
        <taxon>Pseudomonadati</taxon>
        <taxon>Pseudomonadota</taxon>
        <taxon>Alphaproteobacteria</taxon>
        <taxon>Sphingomonadales</taxon>
        <taxon>Erythrobacteraceae</taxon>
        <taxon>Pontixanthobacter</taxon>
    </lineage>
</organism>
<evidence type="ECO:0000259" key="18">
    <source>
        <dbReference type="Pfam" id="PF02163"/>
    </source>
</evidence>
<dbReference type="CDD" id="cd06164">
    <property type="entry name" value="S2P-M50_SpoIVFB_CBS"/>
    <property type="match status" value="1"/>
</dbReference>
<dbReference type="InterPro" id="IPR016483">
    <property type="entry name" value="UCP006404_Pept_M50_CBS"/>
</dbReference>
<name>A0A6I4SP95_9SPHN</name>
<evidence type="ECO:0000256" key="16">
    <source>
        <dbReference type="PIRSR" id="PIRSR006404-2"/>
    </source>
</evidence>
<dbReference type="Gene3D" id="3.10.580.10">
    <property type="entry name" value="CBS-domain"/>
    <property type="match status" value="1"/>
</dbReference>
<reference evidence="19 20" key="1">
    <citation type="submission" date="2019-12" db="EMBL/GenBank/DDBJ databases">
        <title>Genomic-based taxomic classification of the family Erythrobacteraceae.</title>
        <authorList>
            <person name="Xu L."/>
        </authorList>
    </citation>
    <scope>NUCLEOTIDE SEQUENCE [LARGE SCALE GENOMIC DNA]</scope>
    <source>
        <strain evidence="19 20">JCM 17802</strain>
    </source>
</reference>
<dbReference type="OrthoDB" id="9807125at2"/>
<keyword evidence="8 14" id="KW-0378">Hydrolase</keyword>
<dbReference type="GO" id="GO:0046872">
    <property type="term" value="F:metal ion binding"/>
    <property type="evidence" value="ECO:0007669"/>
    <property type="project" value="UniProtKB-UniRule"/>
</dbReference>
<dbReference type="PIRSF" id="PIRSF006404">
    <property type="entry name" value="UCP006404_Pept_M50_CBS"/>
    <property type="match status" value="1"/>
</dbReference>
<proteinExistence type="inferred from homology"/>
<evidence type="ECO:0000313" key="20">
    <source>
        <dbReference type="Proteomes" id="UP000468943"/>
    </source>
</evidence>
<evidence type="ECO:0000256" key="13">
    <source>
        <dbReference type="ARBA" id="ARBA00023136"/>
    </source>
</evidence>
<dbReference type="GO" id="GO:0005886">
    <property type="term" value="C:plasma membrane"/>
    <property type="evidence" value="ECO:0007669"/>
    <property type="project" value="UniProtKB-SubCell"/>
</dbReference>
<evidence type="ECO:0000256" key="7">
    <source>
        <dbReference type="ARBA" id="ARBA00022737"/>
    </source>
</evidence>
<gene>
    <name evidence="19" type="ORF">GRI36_12220</name>
</gene>
<dbReference type="RefSeq" id="WP_160598702.1">
    <property type="nucleotide sequence ID" value="NZ_WTYS01000001.1"/>
</dbReference>
<evidence type="ECO:0000256" key="6">
    <source>
        <dbReference type="ARBA" id="ARBA00022723"/>
    </source>
</evidence>
<dbReference type="GO" id="GO:0006508">
    <property type="term" value="P:proteolysis"/>
    <property type="evidence" value="ECO:0007669"/>
    <property type="project" value="UniProtKB-KW"/>
</dbReference>
<feature type="transmembrane region" description="Helical" evidence="14">
    <location>
        <begin position="12"/>
        <end position="33"/>
    </location>
</feature>
<evidence type="ECO:0000256" key="11">
    <source>
        <dbReference type="ARBA" id="ARBA00023049"/>
    </source>
</evidence>
<keyword evidence="4 14" id="KW-0645">Protease</keyword>
<feature type="transmembrane region" description="Helical" evidence="14">
    <location>
        <begin position="98"/>
        <end position="118"/>
    </location>
</feature>
<feature type="domain" description="CBS" evidence="17">
    <location>
        <begin position="298"/>
        <end position="351"/>
    </location>
</feature>
<dbReference type="PANTHER" id="PTHR39188">
    <property type="entry name" value="MEMBRANE-ASSOCIATED ZINC METALLOPROTEASE M50B"/>
    <property type="match status" value="1"/>
</dbReference>
<evidence type="ECO:0000256" key="2">
    <source>
        <dbReference type="ARBA" id="ARBA00007931"/>
    </source>
</evidence>
<evidence type="ECO:0000256" key="14">
    <source>
        <dbReference type="PIRNR" id="PIRNR006404"/>
    </source>
</evidence>
<dbReference type="AlphaFoldDB" id="A0A6I4SP95"/>
<feature type="binding site" evidence="16">
    <location>
        <position position="58"/>
    </location>
    <ligand>
        <name>Zn(2+)</name>
        <dbReference type="ChEBI" id="CHEBI:29105"/>
        <note>catalytic</note>
    </ligand>
</feature>
<feature type="domain" description="Peptidase M50" evidence="18">
    <location>
        <begin position="132"/>
        <end position="193"/>
    </location>
</feature>
<feature type="transmembrane region" description="Helical" evidence="14">
    <location>
        <begin position="138"/>
        <end position="158"/>
    </location>
</feature>
<feature type="domain" description="CBS" evidence="17">
    <location>
        <begin position="235"/>
        <end position="289"/>
    </location>
</feature>
<dbReference type="Pfam" id="PF00571">
    <property type="entry name" value="CBS"/>
    <property type="match status" value="2"/>
</dbReference>
<feature type="binding site" evidence="16">
    <location>
        <position position="62"/>
    </location>
    <ligand>
        <name>Zn(2+)</name>
        <dbReference type="ChEBI" id="CHEBI:29105"/>
        <note>catalytic</note>
    </ligand>
</feature>
<keyword evidence="12" id="KW-0129">CBS domain</keyword>
<keyword evidence="10 14" id="KW-1133">Transmembrane helix</keyword>
<evidence type="ECO:0000256" key="12">
    <source>
        <dbReference type="ARBA" id="ARBA00023122"/>
    </source>
</evidence>
<keyword evidence="6 14" id="KW-0479">Metal-binding</keyword>
<comment type="similarity">
    <text evidence="2 14">Belongs to the peptidase M50B family.</text>
</comment>
<comment type="cofactor">
    <cofactor evidence="14 16">
        <name>Zn(2+)</name>
        <dbReference type="ChEBI" id="CHEBI:29105"/>
    </cofactor>
    <text evidence="14 16">Binds 1 zinc ion per subunit.</text>
</comment>
<comment type="caution">
    <text evidence="19">The sequence shown here is derived from an EMBL/GenBank/DDBJ whole genome shotgun (WGS) entry which is preliminary data.</text>
</comment>
<keyword evidence="13 14" id="KW-0472">Membrane</keyword>
<evidence type="ECO:0000256" key="4">
    <source>
        <dbReference type="ARBA" id="ARBA00022670"/>
    </source>
</evidence>
<keyword evidence="20" id="KW-1185">Reference proteome</keyword>
<dbReference type="Pfam" id="PF02163">
    <property type="entry name" value="Peptidase_M50"/>
    <property type="match status" value="2"/>
</dbReference>
<dbReference type="Proteomes" id="UP000468943">
    <property type="component" value="Unassembled WGS sequence"/>
</dbReference>
<dbReference type="InterPro" id="IPR000644">
    <property type="entry name" value="CBS_dom"/>
</dbReference>